<dbReference type="EMBL" id="MCFI01000018">
    <property type="protein sequence ID" value="ORY78162.1"/>
    <property type="molecule type" value="Genomic_DNA"/>
</dbReference>
<evidence type="ECO:0000313" key="3">
    <source>
        <dbReference type="Proteomes" id="UP000193685"/>
    </source>
</evidence>
<dbReference type="GeneID" id="63786469"/>
<name>A0A1Y2F2S2_PROLT</name>
<dbReference type="AlphaFoldDB" id="A0A1Y2F2S2"/>
<feature type="compositionally biased region" description="Acidic residues" evidence="1">
    <location>
        <begin position="102"/>
        <end position="114"/>
    </location>
</feature>
<evidence type="ECO:0000256" key="1">
    <source>
        <dbReference type="SAM" id="MobiDB-lite"/>
    </source>
</evidence>
<sequence length="320" mass="36084">MQVKAIESDISRLTVLSSTLFSQLEDALERQHMSRPVTAAVVGETPERQERGMSRAQMERLWAVPMLVRSPVEERRVREERALLVDRQAQAEDAAAAVLQEDAGEDLSSEDEDDVRTTKRKMLPEGSPSKRTQFLTQEQAQVAGTVMGKEDQQQQQQDKMTEVEADAHLSSDAAVAVEEVRFTALDMDRLRQQAHASIERLQRRRRYLKHVQGGYAAYLERLARTEGELTRVAGRWEEDERARLEGEARRLRGKQAQTSRREEGGAVSHEEEEDQVMGELEEEEAAGVRVRRAVERCLEVCSWVGMGAAAGGLLVSRYAV</sequence>
<feature type="region of interest" description="Disordered" evidence="1">
    <location>
        <begin position="99"/>
        <end position="131"/>
    </location>
</feature>
<dbReference type="Proteomes" id="UP000193685">
    <property type="component" value="Unassembled WGS sequence"/>
</dbReference>
<evidence type="ECO:0000313" key="2">
    <source>
        <dbReference type="EMBL" id="ORY78162.1"/>
    </source>
</evidence>
<dbReference type="RefSeq" id="XP_040723273.1">
    <property type="nucleotide sequence ID" value="XM_040869870.1"/>
</dbReference>
<gene>
    <name evidence="2" type="ORF">BCR37DRAFT_382420</name>
</gene>
<feature type="region of interest" description="Disordered" evidence="1">
    <location>
        <begin position="244"/>
        <end position="280"/>
    </location>
</feature>
<reference evidence="2 3" key="1">
    <citation type="submission" date="2016-07" db="EMBL/GenBank/DDBJ databases">
        <title>Pervasive Adenine N6-methylation of Active Genes in Fungi.</title>
        <authorList>
            <consortium name="DOE Joint Genome Institute"/>
            <person name="Mondo S.J."/>
            <person name="Dannebaum R.O."/>
            <person name="Kuo R.C."/>
            <person name="Labutti K."/>
            <person name="Haridas S."/>
            <person name="Kuo A."/>
            <person name="Salamov A."/>
            <person name="Ahrendt S.R."/>
            <person name="Lipzen A."/>
            <person name="Sullivan W."/>
            <person name="Andreopoulos W.B."/>
            <person name="Clum A."/>
            <person name="Lindquist E."/>
            <person name="Daum C."/>
            <person name="Ramamoorthy G.K."/>
            <person name="Gryganskyi A."/>
            <person name="Culley D."/>
            <person name="Magnuson J.K."/>
            <person name="James T.Y."/>
            <person name="O'Malley M.A."/>
            <person name="Stajich J.E."/>
            <person name="Spatafora J.W."/>
            <person name="Visel A."/>
            <person name="Grigoriev I.V."/>
        </authorList>
    </citation>
    <scope>NUCLEOTIDE SEQUENCE [LARGE SCALE GENOMIC DNA]</scope>
    <source>
        <strain evidence="2 3">12-1054</strain>
    </source>
</reference>
<accession>A0A1Y2F2S2</accession>
<keyword evidence="3" id="KW-1185">Reference proteome</keyword>
<proteinExistence type="predicted"/>
<protein>
    <submittedName>
        <fullName evidence="2">Uncharacterized protein</fullName>
    </submittedName>
</protein>
<feature type="compositionally biased region" description="Acidic residues" evidence="1">
    <location>
        <begin position="270"/>
        <end position="280"/>
    </location>
</feature>
<organism evidence="2 3">
    <name type="scientific">Protomyces lactucae-debilis</name>
    <dbReference type="NCBI Taxonomy" id="2754530"/>
    <lineage>
        <taxon>Eukaryota</taxon>
        <taxon>Fungi</taxon>
        <taxon>Dikarya</taxon>
        <taxon>Ascomycota</taxon>
        <taxon>Taphrinomycotina</taxon>
        <taxon>Taphrinomycetes</taxon>
        <taxon>Taphrinales</taxon>
        <taxon>Protomycetaceae</taxon>
        <taxon>Protomyces</taxon>
    </lineage>
</organism>
<comment type="caution">
    <text evidence="2">The sequence shown here is derived from an EMBL/GenBank/DDBJ whole genome shotgun (WGS) entry which is preliminary data.</text>
</comment>